<dbReference type="Proteomes" id="UP000814140">
    <property type="component" value="Unassembled WGS sequence"/>
</dbReference>
<proteinExistence type="predicted"/>
<protein>
    <submittedName>
        <fullName evidence="1">Uncharacterized protein</fullName>
    </submittedName>
</protein>
<comment type="caution">
    <text evidence="1">The sequence shown here is derived from an EMBL/GenBank/DDBJ whole genome shotgun (WGS) entry which is preliminary data.</text>
</comment>
<reference evidence="1" key="1">
    <citation type="submission" date="2021-03" db="EMBL/GenBank/DDBJ databases">
        <authorList>
            <consortium name="DOE Joint Genome Institute"/>
            <person name="Ahrendt S."/>
            <person name="Looney B.P."/>
            <person name="Miyauchi S."/>
            <person name="Morin E."/>
            <person name="Drula E."/>
            <person name="Courty P.E."/>
            <person name="Chicoki N."/>
            <person name="Fauchery L."/>
            <person name="Kohler A."/>
            <person name="Kuo A."/>
            <person name="Labutti K."/>
            <person name="Pangilinan J."/>
            <person name="Lipzen A."/>
            <person name="Riley R."/>
            <person name="Andreopoulos W."/>
            <person name="He G."/>
            <person name="Johnson J."/>
            <person name="Barry K.W."/>
            <person name="Grigoriev I.V."/>
            <person name="Nagy L."/>
            <person name="Hibbett D."/>
            <person name="Henrissat B."/>
            <person name="Matheny P.B."/>
            <person name="Labbe J."/>
            <person name="Martin F."/>
        </authorList>
    </citation>
    <scope>NUCLEOTIDE SEQUENCE</scope>
    <source>
        <strain evidence="1">HHB10654</strain>
    </source>
</reference>
<keyword evidence="2" id="KW-1185">Reference proteome</keyword>
<sequence>MRYGVPRSPSPSKARSQVRRRRSSTFGLQSDSSSEGENEYRESGGSDSEIKGKAKGDAVPSSDSDSDSFIYDTEADVPPSAPRRSRRSTLTPAEQNYVEDTLAAIQLRTRYQDPYEDWQKQIRKDAFNNARRELSAIRRQNLATHVEARARDIQLHRQRVAQEVKTLSEELEKLNAKFGPPRESLLARRANMNQAMNTRVREVVQAEEAKEQARLAQERAAREQAERQAREAEERARREAKERADAEERKRKEQEEKRLAKEREEEEKKKLEQVRQSRDEKLQKVAEGRKAAGMTTPEEDWAEARESLKHLKAGPMRNVKGNPALKKLWNENRRKIIPRVGQLTNDPKAITNISQQILEVLKPSQPLPDDVYFALLVSLSKTILLQAETEVTAEKRSAFPLASMTANLMTVVTGFDRIFWTKLVQRTGGWAVPASPPAKDFDGTPFDEAQLPKVRGQLPGESPTERTARIAGIMRVYFTILHLPVSQPLWRPFQLPRFWAYFARTVSQPALRNQALAPELLAVALDVGGLHAKHVWGLQWVKMMAMLYSAVTTEAGPSRGGQKLMGGTSSEAKATQIRLQLEIERVMNTPS</sequence>
<reference evidence="1" key="2">
    <citation type="journal article" date="2022" name="New Phytol.">
        <title>Evolutionary transition to the ectomycorrhizal habit in the genomes of a hyperdiverse lineage of mushroom-forming fungi.</title>
        <authorList>
            <person name="Looney B."/>
            <person name="Miyauchi S."/>
            <person name="Morin E."/>
            <person name="Drula E."/>
            <person name="Courty P.E."/>
            <person name="Kohler A."/>
            <person name="Kuo A."/>
            <person name="LaButti K."/>
            <person name="Pangilinan J."/>
            <person name="Lipzen A."/>
            <person name="Riley R."/>
            <person name="Andreopoulos W."/>
            <person name="He G."/>
            <person name="Johnson J."/>
            <person name="Nolan M."/>
            <person name="Tritt A."/>
            <person name="Barry K.W."/>
            <person name="Grigoriev I.V."/>
            <person name="Nagy L.G."/>
            <person name="Hibbett D."/>
            <person name="Henrissat B."/>
            <person name="Matheny P.B."/>
            <person name="Labbe J."/>
            <person name="Martin F.M."/>
        </authorList>
    </citation>
    <scope>NUCLEOTIDE SEQUENCE</scope>
    <source>
        <strain evidence="1">HHB10654</strain>
    </source>
</reference>
<accession>A0ACB8SN63</accession>
<gene>
    <name evidence="1" type="ORF">BV25DRAFT_1973739</name>
</gene>
<organism evidence="1 2">
    <name type="scientific">Artomyces pyxidatus</name>
    <dbReference type="NCBI Taxonomy" id="48021"/>
    <lineage>
        <taxon>Eukaryota</taxon>
        <taxon>Fungi</taxon>
        <taxon>Dikarya</taxon>
        <taxon>Basidiomycota</taxon>
        <taxon>Agaricomycotina</taxon>
        <taxon>Agaricomycetes</taxon>
        <taxon>Russulales</taxon>
        <taxon>Auriscalpiaceae</taxon>
        <taxon>Artomyces</taxon>
    </lineage>
</organism>
<evidence type="ECO:0000313" key="2">
    <source>
        <dbReference type="Proteomes" id="UP000814140"/>
    </source>
</evidence>
<evidence type="ECO:0000313" key="1">
    <source>
        <dbReference type="EMBL" id="KAI0057171.1"/>
    </source>
</evidence>
<dbReference type="EMBL" id="MU277251">
    <property type="protein sequence ID" value="KAI0057171.1"/>
    <property type="molecule type" value="Genomic_DNA"/>
</dbReference>
<name>A0ACB8SN63_9AGAM</name>